<organism evidence="1 2">
    <name type="scientific">Actinoplanes awajinensis subsp. mycoplanecinus</name>
    <dbReference type="NCBI Taxonomy" id="135947"/>
    <lineage>
        <taxon>Bacteria</taxon>
        <taxon>Bacillati</taxon>
        <taxon>Actinomycetota</taxon>
        <taxon>Actinomycetes</taxon>
        <taxon>Micromonosporales</taxon>
        <taxon>Micromonosporaceae</taxon>
        <taxon>Actinoplanes</taxon>
    </lineage>
</organism>
<gene>
    <name evidence="1" type="ORF">ADL15_48280</name>
</gene>
<proteinExistence type="predicted"/>
<dbReference type="OrthoDB" id="135105at2"/>
<keyword evidence="2" id="KW-1185">Reference proteome</keyword>
<dbReference type="AlphaFoldDB" id="A0A117MKK7"/>
<reference evidence="1 2" key="1">
    <citation type="submission" date="2015-10" db="EMBL/GenBank/DDBJ databases">
        <authorList>
            <person name="Gilbert D.G."/>
        </authorList>
    </citation>
    <scope>NUCLEOTIDE SEQUENCE [LARGE SCALE GENOMIC DNA]</scope>
    <source>
        <strain evidence="1 2">NRRL B-16712</strain>
    </source>
</reference>
<dbReference type="EMBL" id="LLZH01000342">
    <property type="protein sequence ID" value="KUL22344.1"/>
    <property type="molecule type" value="Genomic_DNA"/>
</dbReference>
<dbReference type="RefSeq" id="WP_067707390.1">
    <property type="nucleotide sequence ID" value="NZ_LLZH01000342.1"/>
</dbReference>
<sequence>MDREQWWRVLDERMRELLDETRPAPEDGIDILRAIAVEPGSGLVEIADGVYSAQRDGGWGSTG</sequence>
<accession>A0A117MKK7</accession>
<name>A0A117MKK7_9ACTN</name>
<evidence type="ECO:0000313" key="1">
    <source>
        <dbReference type="EMBL" id="KUL22344.1"/>
    </source>
</evidence>
<protein>
    <submittedName>
        <fullName evidence="1">Uncharacterized protein</fullName>
    </submittedName>
</protein>
<comment type="caution">
    <text evidence="1">The sequence shown here is derived from an EMBL/GenBank/DDBJ whole genome shotgun (WGS) entry which is preliminary data.</text>
</comment>
<evidence type="ECO:0000313" key="2">
    <source>
        <dbReference type="Proteomes" id="UP000053244"/>
    </source>
</evidence>
<dbReference type="Proteomes" id="UP000053244">
    <property type="component" value="Unassembled WGS sequence"/>
</dbReference>